<dbReference type="EMBL" id="LAZR01006073">
    <property type="protein sequence ID" value="KKM94938.1"/>
    <property type="molecule type" value="Genomic_DNA"/>
</dbReference>
<accession>A0A0F9LNF9</accession>
<comment type="caution">
    <text evidence="2">The sequence shown here is derived from an EMBL/GenBank/DDBJ whole genome shotgun (WGS) entry which is preliminary data.</text>
</comment>
<evidence type="ECO:0000313" key="2">
    <source>
        <dbReference type="EMBL" id="KKM94938.1"/>
    </source>
</evidence>
<name>A0A0F9LNF9_9ZZZZ</name>
<sequence length="128" mass="14248">MALPKFELPKLPGQKESPKLWPPTLPSTTIPTPFGKVSLPEHKIGLPKLPRLDGRTRSAMKHAIGMDLSMVPGLVPWVGDIISETVSDLHTAELRKILTPKEYDRFVMYDKINPNVIALMRALGKEEA</sequence>
<protein>
    <submittedName>
        <fullName evidence="2">Uncharacterized protein</fullName>
    </submittedName>
</protein>
<evidence type="ECO:0000256" key="1">
    <source>
        <dbReference type="SAM" id="MobiDB-lite"/>
    </source>
</evidence>
<organism evidence="2">
    <name type="scientific">marine sediment metagenome</name>
    <dbReference type="NCBI Taxonomy" id="412755"/>
    <lineage>
        <taxon>unclassified sequences</taxon>
        <taxon>metagenomes</taxon>
        <taxon>ecological metagenomes</taxon>
    </lineage>
</organism>
<gene>
    <name evidence="2" type="ORF">LCGC14_1193260</name>
</gene>
<feature type="region of interest" description="Disordered" evidence="1">
    <location>
        <begin position="1"/>
        <end position="26"/>
    </location>
</feature>
<proteinExistence type="predicted"/>
<dbReference type="AlphaFoldDB" id="A0A0F9LNF9"/>
<reference evidence="2" key="1">
    <citation type="journal article" date="2015" name="Nature">
        <title>Complex archaea that bridge the gap between prokaryotes and eukaryotes.</title>
        <authorList>
            <person name="Spang A."/>
            <person name="Saw J.H."/>
            <person name="Jorgensen S.L."/>
            <person name="Zaremba-Niedzwiedzka K."/>
            <person name="Martijn J."/>
            <person name="Lind A.E."/>
            <person name="van Eijk R."/>
            <person name="Schleper C."/>
            <person name="Guy L."/>
            <person name="Ettema T.J."/>
        </authorList>
    </citation>
    <scope>NUCLEOTIDE SEQUENCE</scope>
</reference>